<reference evidence="2" key="2">
    <citation type="submission" date="2024-03" db="EMBL/GenBank/DDBJ databases">
        <authorList>
            <person name="Bromfield E.S.P."/>
            <person name="Cloutier S."/>
        </authorList>
    </citation>
    <scope>NUCLEOTIDE SEQUENCE</scope>
    <source>
        <strain evidence="2">5S5</strain>
    </source>
</reference>
<evidence type="ECO:0000256" key="1">
    <source>
        <dbReference type="SAM" id="SignalP"/>
    </source>
</evidence>
<feature type="signal peptide" evidence="1">
    <location>
        <begin position="1"/>
        <end position="27"/>
    </location>
</feature>
<feature type="chain" id="PRO_5046095987" evidence="1">
    <location>
        <begin position="28"/>
        <end position="98"/>
    </location>
</feature>
<evidence type="ECO:0000313" key="3">
    <source>
        <dbReference type="Proteomes" id="UP001432046"/>
    </source>
</evidence>
<sequence length="98" mass="10028">MTQYAHRITVVPRGLIWLASTGLTAIAAPAKLAPPAGAAYCTIQAVGGIAYYTLGGSAPSPAAYDGSIGDGATMAMQGPDPIGRLRLIGAQMCVNFYR</sequence>
<evidence type="ECO:0000313" key="2">
    <source>
        <dbReference type="EMBL" id="WXC83781.1"/>
    </source>
</evidence>
<protein>
    <submittedName>
        <fullName evidence="2">Uncharacterized protein</fullName>
    </submittedName>
</protein>
<accession>A0ABZ2PC59</accession>
<keyword evidence="1" id="KW-0732">Signal</keyword>
<dbReference type="RefSeq" id="WP_338689284.1">
    <property type="nucleotide sequence ID" value="NZ_CP147711.1"/>
</dbReference>
<reference evidence="2" key="1">
    <citation type="journal article" date="2021" name="Int. J. Syst. Evol. Microbiol.">
        <title>Bradyrhizobium septentrionale sp. nov. (sv. septentrionale) and Bradyrhizobium quebecense sp. nov. (sv. septentrionale) associated with legumes native to Canada possess rearranged symbiosis genes and numerous insertion sequences.</title>
        <authorList>
            <person name="Bromfield E.S.P."/>
            <person name="Cloutier S."/>
        </authorList>
    </citation>
    <scope>NUCLEOTIDE SEQUENCE</scope>
    <source>
        <strain evidence="2">5S5</strain>
    </source>
</reference>
<name>A0ABZ2PC59_9BRAD</name>
<dbReference type="Proteomes" id="UP001432046">
    <property type="component" value="Chromosome"/>
</dbReference>
<gene>
    <name evidence="2" type="ORF">WDK88_20480</name>
</gene>
<organism evidence="2 3">
    <name type="scientific">Bradyrhizobium septentrionale</name>
    <dbReference type="NCBI Taxonomy" id="1404411"/>
    <lineage>
        <taxon>Bacteria</taxon>
        <taxon>Pseudomonadati</taxon>
        <taxon>Pseudomonadota</taxon>
        <taxon>Alphaproteobacteria</taxon>
        <taxon>Hyphomicrobiales</taxon>
        <taxon>Nitrobacteraceae</taxon>
        <taxon>Bradyrhizobium</taxon>
    </lineage>
</organism>
<keyword evidence="3" id="KW-1185">Reference proteome</keyword>
<dbReference type="EMBL" id="CP147711">
    <property type="protein sequence ID" value="WXC83781.1"/>
    <property type="molecule type" value="Genomic_DNA"/>
</dbReference>
<proteinExistence type="predicted"/>